<reference evidence="1 2" key="1">
    <citation type="submission" date="2015-10" db="EMBL/GenBank/DDBJ databases">
        <title>Conservation of the essential genome among Caulobacter and Brevundimonas species.</title>
        <authorList>
            <person name="Scott D."/>
            <person name="Ely B."/>
        </authorList>
    </citation>
    <scope>NUCLEOTIDE SEQUENCE [LARGE SCALE GENOMIC DNA]</scope>
    <source>
        <strain evidence="1 2">CB4</strain>
    </source>
</reference>
<sequence length="309" mass="34702">MTSQVLAMIEAELRAPAPAHAVAYAQRLVSAFEDPVAVLFYGSVLRTGDLDGVMDFYVLTRQARRGWRGVLARKLWPDVSYHEIEHEGRILRAKVAAMTVDQFNLAARGHEIDTTIWTRFVQPSALVWSSDPEVEPIVIAAVAEATHSAARFAAALGPVEGPSEAYWSALFQQTYKAEFRVERGGREQSILAFDAGRYDRLLVSCWREQGLLDIVSPTSVQPNLTEEARSRFGRAWQVRRRLGKSLNVARLIKAAFTFEGAARYAAWKIERHTGVAVPLTPWREKHPVLAAPGVLWRLWRAQRARKAET</sequence>
<protein>
    <recommendedName>
        <fullName evidence="3">Phosphatidate cytidylyltransferase</fullName>
    </recommendedName>
</protein>
<dbReference type="Proteomes" id="UP000056905">
    <property type="component" value="Chromosome"/>
</dbReference>
<dbReference type="RefSeq" id="WP_062146048.1">
    <property type="nucleotide sequence ID" value="NZ_CP013002.1"/>
</dbReference>
<dbReference type="AlphaFoldDB" id="A0A0P0NYQ4"/>
<name>A0A0P0NYQ4_9CAUL</name>
<evidence type="ECO:0000313" key="1">
    <source>
        <dbReference type="EMBL" id="ALL13241.1"/>
    </source>
</evidence>
<accession>A0A0P0NYQ4</accession>
<evidence type="ECO:0008006" key="3">
    <source>
        <dbReference type="Google" id="ProtNLM"/>
    </source>
</evidence>
<dbReference type="KEGG" id="chq:AQ619_07670"/>
<dbReference type="EMBL" id="CP013002">
    <property type="protein sequence ID" value="ALL13241.1"/>
    <property type="molecule type" value="Genomic_DNA"/>
</dbReference>
<dbReference type="STRING" id="69395.AQ619_07670"/>
<organism evidence="1 2">
    <name type="scientific">Caulobacter henricii</name>
    <dbReference type="NCBI Taxonomy" id="69395"/>
    <lineage>
        <taxon>Bacteria</taxon>
        <taxon>Pseudomonadati</taxon>
        <taxon>Pseudomonadota</taxon>
        <taxon>Alphaproteobacteria</taxon>
        <taxon>Caulobacterales</taxon>
        <taxon>Caulobacteraceae</taxon>
        <taxon>Caulobacter</taxon>
    </lineage>
</organism>
<keyword evidence="2" id="KW-1185">Reference proteome</keyword>
<proteinExistence type="predicted"/>
<dbReference type="OrthoDB" id="7340718at2"/>
<gene>
    <name evidence="1" type="ORF">AQ619_07670</name>
</gene>
<evidence type="ECO:0000313" key="2">
    <source>
        <dbReference type="Proteomes" id="UP000056905"/>
    </source>
</evidence>